<dbReference type="InterPro" id="IPR040008">
    <property type="entry name" value="Ribosomal_mL46"/>
</dbReference>
<evidence type="ECO:0000313" key="10">
    <source>
        <dbReference type="EMBL" id="PNR42348.1"/>
    </source>
</evidence>
<keyword evidence="9" id="KW-0732">Signal</keyword>
<evidence type="ECO:0000256" key="1">
    <source>
        <dbReference type="ARBA" id="ARBA00004173"/>
    </source>
</evidence>
<evidence type="ECO:0000256" key="5">
    <source>
        <dbReference type="ARBA" id="ARBA00023128"/>
    </source>
</evidence>
<reference evidence="11" key="3">
    <citation type="submission" date="2020-12" db="UniProtKB">
        <authorList>
            <consortium name="EnsemblPlants"/>
        </authorList>
    </citation>
    <scope>IDENTIFICATION</scope>
</reference>
<dbReference type="Gene3D" id="3.90.79.10">
    <property type="entry name" value="Nucleoside Triphosphate Pyrophosphohydrolase"/>
    <property type="match status" value="1"/>
</dbReference>
<reference evidence="10 12" key="1">
    <citation type="journal article" date="2008" name="Science">
        <title>The Physcomitrella genome reveals evolutionary insights into the conquest of land by plants.</title>
        <authorList>
            <person name="Rensing S."/>
            <person name="Lang D."/>
            <person name="Zimmer A."/>
            <person name="Terry A."/>
            <person name="Salamov A."/>
            <person name="Shapiro H."/>
            <person name="Nishiyama T."/>
            <person name="Perroud P.-F."/>
            <person name="Lindquist E."/>
            <person name="Kamisugi Y."/>
            <person name="Tanahashi T."/>
            <person name="Sakakibara K."/>
            <person name="Fujita T."/>
            <person name="Oishi K."/>
            <person name="Shin-I T."/>
            <person name="Kuroki Y."/>
            <person name="Toyoda A."/>
            <person name="Suzuki Y."/>
            <person name="Hashimoto A."/>
            <person name="Yamaguchi K."/>
            <person name="Sugano A."/>
            <person name="Kohara Y."/>
            <person name="Fujiyama A."/>
            <person name="Anterola A."/>
            <person name="Aoki S."/>
            <person name="Ashton N."/>
            <person name="Barbazuk W.B."/>
            <person name="Barker E."/>
            <person name="Bennetzen J."/>
            <person name="Bezanilla M."/>
            <person name="Blankenship R."/>
            <person name="Cho S.H."/>
            <person name="Dutcher S."/>
            <person name="Estelle M."/>
            <person name="Fawcett J.A."/>
            <person name="Gundlach H."/>
            <person name="Hanada K."/>
            <person name="Heyl A."/>
            <person name="Hicks K.A."/>
            <person name="Hugh J."/>
            <person name="Lohr M."/>
            <person name="Mayer K."/>
            <person name="Melkozernov A."/>
            <person name="Murata T."/>
            <person name="Nelson D."/>
            <person name="Pils B."/>
            <person name="Prigge M."/>
            <person name="Reiss B."/>
            <person name="Renner T."/>
            <person name="Rombauts S."/>
            <person name="Rushton P."/>
            <person name="Sanderfoot A."/>
            <person name="Schween G."/>
            <person name="Shiu S.-H."/>
            <person name="Stueber K."/>
            <person name="Theodoulou F.L."/>
            <person name="Tu H."/>
            <person name="Van de Peer Y."/>
            <person name="Verrier P.J."/>
            <person name="Waters E."/>
            <person name="Wood A."/>
            <person name="Yang L."/>
            <person name="Cove D."/>
            <person name="Cuming A."/>
            <person name="Hasebe M."/>
            <person name="Lucas S."/>
            <person name="Mishler D.B."/>
            <person name="Reski R."/>
            <person name="Grigoriev I."/>
            <person name="Quatrano R.S."/>
            <person name="Boore J.L."/>
        </authorList>
    </citation>
    <scope>NUCLEOTIDE SEQUENCE [LARGE SCALE GENOMIC DNA]</scope>
    <source>
        <strain evidence="11 12">cv. Gransden 2004</strain>
    </source>
</reference>
<dbReference type="InterPro" id="IPR033650">
    <property type="entry name" value="Ribosomal_mL46_NUDIX"/>
</dbReference>
<dbReference type="FunFam" id="3.90.79.10:FF:000018">
    <property type="entry name" value="39S ribosomal protein L46, mitochondrial"/>
    <property type="match status" value="1"/>
</dbReference>
<dbReference type="OMA" id="CAHIVVQ"/>
<keyword evidence="4" id="KW-0689">Ribosomal protein</keyword>
<dbReference type="Gramene" id="Pp3c13_9680V3.1">
    <property type="protein sequence ID" value="Pp3c13_9680V3.1"/>
    <property type="gene ID" value="Pp3c13_9680"/>
</dbReference>
<evidence type="ECO:0000256" key="7">
    <source>
        <dbReference type="ARBA" id="ARBA00035190"/>
    </source>
</evidence>
<comment type="subcellular location">
    <subcellularLocation>
        <location evidence="1">Mitochondrion</location>
    </subcellularLocation>
</comment>
<dbReference type="STRING" id="3218.A0A2K1JLB5"/>
<dbReference type="GO" id="GO:0003735">
    <property type="term" value="F:structural constituent of ribosome"/>
    <property type="evidence" value="ECO:0000318"/>
    <property type="project" value="GO_Central"/>
</dbReference>
<evidence type="ECO:0000256" key="4">
    <source>
        <dbReference type="ARBA" id="ARBA00022980"/>
    </source>
</evidence>
<sequence>MVLLRLFLVILLLLGANRSCTMQRVSGLLRGLGAASSSKLSGHAVDDVLKGVVKGFAVSDAGRPFSTSSTAGATNEKIIAAMVVERLPVVLPKSAPPVDTFESFSFDWRQQFRREYPQEFLDASSSREADEGEADFEPAPTVTEADRTNDRRSLNRALSRRLYLLIRGIPYGGVKDSFVWHFPEKVYANEDSLRMCAEEAVKPFVSNPTDLYLVGNAPCGHLTYRLSEPSYKRFFFKSQLIAGKVHVKGKKIKDFAWVSKEELPEYLDPSDLEYMNKMLID</sequence>
<dbReference type="OrthoDB" id="414075at2759"/>
<keyword evidence="3" id="KW-0809">Transit peptide</keyword>
<evidence type="ECO:0000256" key="8">
    <source>
        <dbReference type="SAM" id="MobiDB-lite"/>
    </source>
</evidence>
<dbReference type="Gramene" id="Pp3c13_9680V3.2">
    <property type="protein sequence ID" value="Pp3c13_9680V3.2"/>
    <property type="gene ID" value="Pp3c13_9680"/>
</dbReference>
<reference evidence="10 12" key="2">
    <citation type="journal article" date="2018" name="Plant J.">
        <title>The Physcomitrella patens chromosome-scale assembly reveals moss genome structure and evolution.</title>
        <authorList>
            <person name="Lang D."/>
            <person name="Ullrich K.K."/>
            <person name="Murat F."/>
            <person name="Fuchs J."/>
            <person name="Jenkins J."/>
            <person name="Haas F.B."/>
            <person name="Piednoel M."/>
            <person name="Gundlach H."/>
            <person name="Van Bel M."/>
            <person name="Meyberg R."/>
            <person name="Vives C."/>
            <person name="Morata J."/>
            <person name="Symeonidi A."/>
            <person name="Hiss M."/>
            <person name="Muchero W."/>
            <person name="Kamisugi Y."/>
            <person name="Saleh O."/>
            <person name="Blanc G."/>
            <person name="Decker E.L."/>
            <person name="van Gessel N."/>
            <person name="Grimwood J."/>
            <person name="Hayes R.D."/>
            <person name="Graham S.W."/>
            <person name="Gunter L.E."/>
            <person name="McDaniel S.F."/>
            <person name="Hoernstein S.N.W."/>
            <person name="Larsson A."/>
            <person name="Li F.W."/>
            <person name="Perroud P.F."/>
            <person name="Phillips J."/>
            <person name="Ranjan P."/>
            <person name="Rokshar D.S."/>
            <person name="Rothfels C.J."/>
            <person name="Schneider L."/>
            <person name="Shu S."/>
            <person name="Stevenson D.W."/>
            <person name="Thummler F."/>
            <person name="Tillich M."/>
            <person name="Villarreal Aguilar J.C."/>
            <person name="Widiez T."/>
            <person name="Wong G.K."/>
            <person name="Wymore A."/>
            <person name="Zhang Y."/>
            <person name="Zimmer A.D."/>
            <person name="Quatrano R.S."/>
            <person name="Mayer K.F.X."/>
            <person name="Goodstein D."/>
            <person name="Casacuberta J.M."/>
            <person name="Vandepoele K."/>
            <person name="Reski R."/>
            <person name="Cuming A.C."/>
            <person name="Tuskan G.A."/>
            <person name="Maumus F."/>
            <person name="Salse J."/>
            <person name="Schmutz J."/>
            <person name="Rensing S.A."/>
        </authorList>
    </citation>
    <scope>NUCLEOTIDE SEQUENCE [LARGE SCALE GENOMIC DNA]</scope>
    <source>
        <strain evidence="11 12">cv. Gransden 2004</strain>
    </source>
</reference>
<dbReference type="GO" id="GO:0005743">
    <property type="term" value="C:mitochondrial inner membrane"/>
    <property type="evidence" value="ECO:0007669"/>
    <property type="project" value="UniProtKB-ARBA"/>
</dbReference>
<evidence type="ECO:0000313" key="11">
    <source>
        <dbReference type="EnsemblPlants" id="Pp3c13_9680V3.1"/>
    </source>
</evidence>
<dbReference type="RefSeq" id="XP_024391997.1">
    <property type="nucleotide sequence ID" value="XM_024536229.2"/>
</dbReference>
<evidence type="ECO:0000313" key="12">
    <source>
        <dbReference type="Proteomes" id="UP000006727"/>
    </source>
</evidence>
<accession>A0A2K1JLB5</accession>
<dbReference type="EnsemblPlants" id="Pp3c13_9680V3.1">
    <property type="protein sequence ID" value="Pp3c13_9680V3.1"/>
    <property type="gene ID" value="Pp3c13_9680"/>
</dbReference>
<evidence type="ECO:0000256" key="2">
    <source>
        <dbReference type="ARBA" id="ARBA00009070"/>
    </source>
</evidence>
<keyword evidence="5" id="KW-0496">Mitochondrion</keyword>
<dbReference type="Proteomes" id="UP000006727">
    <property type="component" value="Chromosome 13"/>
</dbReference>
<evidence type="ECO:0000256" key="6">
    <source>
        <dbReference type="ARBA" id="ARBA00023274"/>
    </source>
</evidence>
<comment type="similarity">
    <text evidence="2">Belongs to the mitochondrion-specific ribosomal protein mL46 family.</text>
</comment>
<feature type="region of interest" description="Disordered" evidence="8">
    <location>
        <begin position="123"/>
        <end position="150"/>
    </location>
</feature>
<protein>
    <recommendedName>
        <fullName evidence="7">Large ribosomal subunit protein mL46</fullName>
    </recommendedName>
</protein>
<evidence type="ECO:0000256" key="9">
    <source>
        <dbReference type="SAM" id="SignalP"/>
    </source>
</evidence>
<organism evidence="10">
    <name type="scientific">Physcomitrium patens</name>
    <name type="common">Spreading-leaved earth moss</name>
    <name type="synonym">Physcomitrella patens</name>
    <dbReference type="NCBI Taxonomy" id="3218"/>
    <lineage>
        <taxon>Eukaryota</taxon>
        <taxon>Viridiplantae</taxon>
        <taxon>Streptophyta</taxon>
        <taxon>Embryophyta</taxon>
        <taxon>Bryophyta</taxon>
        <taxon>Bryophytina</taxon>
        <taxon>Bryopsida</taxon>
        <taxon>Funariidae</taxon>
        <taxon>Funariales</taxon>
        <taxon>Funariaceae</taxon>
        <taxon>Physcomitrium</taxon>
    </lineage>
</organism>
<dbReference type="PaxDb" id="3218-PP1S5_445V6.1"/>
<dbReference type="EnsemblPlants" id="Pp3c13_9680V3.2">
    <property type="protein sequence ID" value="Pp3c13_9680V3.2"/>
    <property type="gene ID" value="Pp3c13_9680"/>
</dbReference>
<dbReference type="CDD" id="cd04661">
    <property type="entry name" value="NUDIX_MRP_L46"/>
    <property type="match status" value="1"/>
</dbReference>
<evidence type="ECO:0000256" key="3">
    <source>
        <dbReference type="ARBA" id="ARBA00022946"/>
    </source>
</evidence>
<dbReference type="AlphaFoldDB" id="A0A2K1JLB5"/>
<proteinExistence type="inferred from homology"/>
<keyword evidence="6" id="KW-0687">Ribonucleoprotein</keyword>
<feature type="signal peptide" evidence="9">
    <location>
        <begin position="1"/>
        <end position="22"/>
    </location>
</feature>
<feature type="chain" id="PRO_5044576334" description="Large ribosomal subunit protein mL46" evidence="9">
    <location>
        <begin position="23"/>
        <end position="281"/>
    </location>
</feature>
<dbReference type="GO" id="GO:0005762">
    <property type="term" value="C:mitochondrial large ribosomal subunit"/>
    <property type="evidence" value="ECO:0000318"/>
    <property type="project" value="GO_Central"/>
</dbReference>
<gene>
    <name evidence="11" type="primary">LOC112290190</name>
    <name evidence="10" type="ORF">PHYPA_017177</name>
</gene>
<dbReference type="EMBL" id="ABEU02000013">
    <property type="protein sequence ID" value="PNR42348.1"/>
    <property type="molecule type" value="Genomic_DNA"/>
</dbReference>
<keyword evidence="12" id="KW-1185">Reference proteome</keyword>
<dbReference type="PANTHER" id="PTHR13124:SF12">
    <property type="entry name" value="LARGE RIBOSOMAL SUBUNIT PROTEIN ML46"/>
    <property type="match status" value="1"/>
</dbReference>
<dbReference type="GeneID" id="112290190"/>
<dbReference type="PANTHER" id="PTHR13124">
    <property type="entry name" value="39S RIBOSOMAL PROTEIN L46, MITOCHONDRIAL PRECURSOR-RELATED"/>
    <property type="match status" value="1"/>
</dbReference>
<name>A0A2K1JLB5_PHYPA</name>